<accession>A0A845QY13</accession>
<dbReference type="RefSeq" id="WP_160197172.1">
    <property type="nucleotide sequence ID" value="NZ_QXXA01000007.1"/>
</dbReference>
<sequence>MNKKEILIHLYQTKDKLDLKYQELFLESFIKQINGLNLSNDEKKDVLNNFEELLLLINQYSTDLVNQSFDSISKIVD</sequence>
<name>A0A845QY13_9CLOT</name>
<evidence type="ECO:0000313" key="2">
    <source>
        <dbReference type="Proteomes" id="UP000467132"/>
    </source>
</evidence>
<reference evidence="1 2" key="1">
    <citation type="submission" date="2018-08" db="EMBL/GenBank/DDBJ databases">
        <title>Murine metabolic-syndrome-specific gut microbial biobank.</title>
        <authorList>
            <person name="Liu C."/>
        </authorList>
    </citation>
    <scope>NUCLEOTIDE SEQUENCE [LARGE SCALE GENOMIC DNA]</scope>
    <source>
        <strain evidence="1 2">583</strain>
    </source>
</reference>
<keyword evidence="2" id="KW-1185">Reference proteome</keyword>
<dbReference type="Proteomes" id="UP000467132">
    <property type="component" value="Unassembled WGS sequence"/>
</dbReference>
<proteinExistence type="predicted"/>
<evidence type="ECO:0000313" key="1">
    <source>
        <dbReference type="EMBL" id="NBI06689.1"/>
    </source>
</evidence>
<dbReference type="AlphaFoldDB" id="A0A845QY13"/>
<gene>
    <name evidence="1" type="ORF">D3Z33_07415</name>
</gene>
<comment type="caution">
    <text evidence="1">The sequence shown here is derived from an EMBL/GenBank/DDBJ whole genome shotgun (WGS) entry which is preliminary data.</text>
</comment>
<organism evidence="1 2">
    <name type="scientific">Senegalia massiliensis</name>
    <dbReference type="NCBI Taxonomy" id="1720316"/>
    <lineage>
        <taxon>Bacteria</taxon>
        <taxon>Bacillati</taxon>
        <taxon>Bacillota</taxon>
        <taxon>Clostridia</taxon>
        <taxon>Eubacteriales</taxon>
        <taxon>Clostridiaceae</taxon>
        <taxon>Senegalia</taxon>
    </lineage>
</organism>
<protein>
    <submittedName>
        <fullName evidence="1">Uncharacterized protein</fullName>
    </submittedName>
</protein>
<dbReference type="EMBL" id="QXXA01000007">
    <property type="protein sequence ID" value="NBI06689.1"/>
    <property type="molecule type" value="Genomic_DNA"/>
</dbReference>